<dbReference type="Pfam" id="PF13280">
    <property type="entry name" value="WYL"/>
    <property type="match status" value="1"/>
</dbReference>
<dbReference type="PROSITE" id="PS52050">
    <property type="entry name" value="WYL"/>
    <property type="match status" value="1"/>
</dbReference>
<dbReference type="Pfam" id="PF25583">
    <property type="entry name" value="WCX"/>
    <property type="match status" value="1"/>
</dbReference>
<accession>A0A222VVC1</accession>
<dbReference type="InterPro" id="IPR036388">
    <property type="entry name" value="WH-like_DNA-bd_sf"/>
</dbReference>
<sequence length="324" mass="35142">MRDEFPDRRPVRTTSRRLEVLALLQAYPGISAPRLAARLGVTERTARRDVAQLREIGYRIEGEPGREGGYRLGPGRAMPPVPLDADEVAAVAIGLRTAAGVAGLETAAVTALSKLTKLTGAVPARWHTRLAALGKVEAQEGRSPRAADRDVLITVAIACGAGEAIRIKHRARGAAKAVDVLPHRLVALRRNWYLVAATRDALEWRVYALDRIAEAQPLGIRLPVPDPPSDAVAFVTGTLADGPWRHAVRVRVYTSADLVRELVDPSVATVAAGDEGECELRFGTDDLGWAARWLTYLNLDIDVLEPEALADELRALGGWLAERY</sequence>
<dbReference type="AlphaFoldDB" id="A0A222VVC1"/>
<organism evidence="1 2">
    <name type="scientific">Prauserella marina</name>
    <dbReference type="NCBI Taxonomy" id="530584"/>
    <lineage>
        <taxon>Bacteria</taxon>
        <taxon>Bacillati</taxon>
        <taxon>Actinomycetota</taxon>
        <taxon>Actinomycetes</taxon>
        <taxon>Pseudonocardiales</taxon>
        <taxon>Pseudonocardiaceae</taxon>
        <taxon>Prauserella</taxon>
    </lineage>
</organism>
<protein>
    <submittedName>
        <fullName evidence="1">Predicted DNA-binding transcriptional regulator YafY, contains an HTH and WYL domains</fullName>
    </submittedName>
</protein>
<dbReference type="PROSITE" id="PS51000">
    <property type="entry name" value="HTH_DEOR_2"/>
    <property type="match status" value="1"/>
</dbReference>
<dbReference type="SUPFAM" id="SSF46785">
    <property type="entry name" value="Winged helix' DNA-binding domain"/>
    <property type="match status" value="1"/>
</dbReference>
<dbReference type="EMBL" id="FMZE01000011">
    <property type="protein sequence ID" value="SDD72450.1"/>
    <property type="molecule type" value="Genomic_DNA"/>
</dbReference>
<dbReference type="InterPro" id="IPR036390">
    <property type="entry name" value="WH_DNA-bd_sf"/>
</dbReference>
<evidence type="ECO:0000313" key="1">
    <source>
        <dbReference type="EMBL" id="SDD72450.1"/>
    </source>
</evidence>
<dbReference type="GO" id="GO:0003700">
    <property type="term" value="F:DNA-binding transcription factor activity"/>
    <property type="evidence" value="ECO:0007669"/>
    <property type="project" value="InterPro"/>
</dbReference>
<dbReference type="InterPro" id="IPR026881">
    <property type="entry name" value="WYL_dom"/>
</dbReference>
<dbReference type="Pfam" id="PF08279">
    <property type="entry name" value="HTH_11"/>
    <property type="match status" value="1"/>
</dbReference>
<gene>
    <name evidence="1" type="ORF">SAMN05421630_111247</name>
</gene>
<dbReference type="Proteomes" id="UP000199494">
    <property type="component" value="Unassembled WGS sequence"/>
</dbReference>
<dbReference type="PANTHER" id="PTHR34580">
    <property type="match status" value="1"/>
</dbReference>
<dbReference type="PROSITE" id="PS00894">
    <property type="entry name" value="HTH_DEOR_1"/>
    <property type="match status" value="1"/>
</dbReference>
<reference evidence="1 2" key="1">
    <citation type="submission" date="2016-10" db="EMBL/GenBank/DDBJ databases">
        <authorList>
            <person name="de Groot N.N."/>
        </authorList>
    </citation>
    <scope>NUCLEOTIDE SEQUENCE [LARGE SCALE GENOMIC DNA]</scope>
    <source>
        <strain evidence="1 2">CGMCC 4.5506</strain>
    </source>
</reference>
<dbReference type="InterPro" id="IPR057727">
    <property type="entry name" value="WCX_dom"/>
</dbReference>
<dbReference type="STRING" id="530584.SAMN05421630_111247"/>
<evidence type="ECO:0000313" key="2">
    <source>
        <dbReference type="Proteomes" id="UP000199494"/>
    </source>
</evidence>
<dbReference type="InterPro" id="IPR028349">
    <property type="entry name" value="PafC-like"/>
</dbReference>
<dbReference type="PANTHER" id="PTHR34580:SF3">
    <property type="entry name" value="PROTEIN PAFB"/>
    <property type="match status" value="1"/>
</dbReference>
<dbReference type="GO" id="GO:0003677">
    <property type="term" value="F:DNA binding"/>
    <property type="evidence" value="ECO:0007669"/>
    <property type="project" value="UniProtKB-KW"/>
</dbReference>
<dbReference type="InterPro" id="IPR018356">
    <property type="entry name" value="Tscrpt_reg_HTH_DeoR_CS"/>
</dbReference>
<keyword evidence="1" id="KW-0238">DNA-binding</keyword>
<proteinExistence type="predicted"/>
<dbReference type="PIRSF" id="PIRSF016838">
    <property type="entry name" value="PafC"/>
    <property type="match status" value="1"/>
</dbReference>
<dbReference type="InterPro" id="IPR013196">
    <property type="entry name" value="HTH_11"/>
</dbReference>
<dbReference type="KEGG" id="pmad:BAY61_25935"/>
<keyword evidence="2" id="KW-1185">Reference proteome</keyword>
<dbReference type="InterPro" id="IPR001034">
    <property type="entry name" value="DeoR_HTH"/>
</dbReference>
<name>A0A222VVC1_9PSEU</name>
<dbReference type="RefSeq" id="WP_245865438.1">
    <property type="nucleotide sequence ID" value="NZ_CP016353.1"/>
</dbReference>
<dbReference type="Gene3D" id="1.10.10.10">
    <property type="entry name" value="Winged helix-like DNA-binding domain superfamily/Winged helix DNA-binding domain"/>
    <property type="match status" value="1"/>
</dbReference>
<dbReference type="InterPro" id="IPR051534">
    <property type="entry name" value="CBASS_pafABC_assoc_protein"/>
</dbReference>